<dbReference type="AlphaFoldDB" id="A0A418Q988"/>
<evidence type="ECO:0000256" key="1">
    <source>
        <dbReference type="SAM" id="MobiDB-lite"/>
    </source>
</evidence>
<dbReference type="InterPro" id="IPR018713">
    <property type="entry name" value="MPAB/Lcp_cat_dom"/>
</dbReference>
<protein>
    <submittedName>
        <fullName evidence="3">DUF2236 domain-containing protein</fullName>
    </submittedName>
</protein>
<dbReference type="Proteomes" id="UP000285278">
    <property type="component" value="Unassembled WGS sequence"/>
</dbReference>
<sequence>MTAPQDNKAGDPKSDHKADHERRELKSAPFNTDSLLWKYGSDNRIQLMRGYTGILQNMLPAIGQSLLDHSKFFDEPFSRLERSTPQIIQSMYIGDDDPLGTQIHDYHTNIQGKLRDGSRYHALNPDTYWWAHATFVYRVIRTQDLFGKPFTPEEREQLVQEGVTWWRRYGVSDRPVIDNYQGLVDYIEEMTRTELERNETVDFALRRVRNEKVKAPDGMNPKVWNVIWKPVMRSMVWLTIGTLEQSQRDILEVPWSEKDQKRFDRFCAVVRKVHPMLPEDKRYMEPGRSMMIRHGMIKGEPKEMKVIRPYQG</sequence>
<evidence type="ECO:0000313" key="4">
    <source>
        <dbReference type="Proteomes" id="UP000285278"/>
    </source>
</evidence>
<dbReference type="Pfam" id="PF09995">
    <property type="entry name" value="MPAB_Lcp_cat"/>
    <property type="match status" value="1"/>
</dbReference>
<evidence type="ECO:0000259" key="2">
    <source>
        <dbReference type="Pfam" id="PF09995"/>
    </source>
</evidence>
<reference evidence="3 4" key="1">
    <citation type="submission" date="2018-09" db="EMBL/GenBank/DDBJ databases">
        <title>Optimization and identification of Corynebacterium falsenii FN1-14 from fish paste.</title>
        <authorList>
            <person name="Daroonpunt R."/>
            <person name="Tanasupawat S."/>
        </authorList>
    </citation>
    <scope>NUCLEOTIDE SEQUENCE [LARGE SCALE GENOMIC DNA]</scope>
    <source>
        <strain evidence="3 4">FN1-14</strain>
    </source>
</reference>
<accession>A0A418Q988</accession>
<name>A0A418Q988_9CORY</name>
<dbReference type="EMBL" id="QXJK01000002">
    <property type="protein sequence ID" value="RIX36220.1"/>
    <property type="molecule type" value="Genomic_DNA"/>
</dbReference>
<organism evidence="3 4">
    <name type="scientific">Corynebacterium falsenii</name>
    <dbReference type="NCBI Taxonomy" id="108486"/>
    <lineage>
        <taxon>Bacteria</taxon>
        <taxon>Bacillati</taxon>
        <taxon>Actinomycetota</taxon>
        <taxon>Actinomycetes</taxon>
        <taxon>Mycobacteriales</taxon>
        <taxon>Corynebacteriaceae</taxon>
        <taxon>Corynebacterium</taxon>
    </lineage>
</organism>
<dbReference type="PANTHER" id="PTHR36151">
    <property type="entry name" value="BLR2777 PROTEIN"/>
    <property type="match status" value="1"/>
</dbReference>
<feature type="compositionally biased region" description="Basic and acidic residues" evidence="1">
    <location>
        <begin position="8"/>
        <end position="25"/>
    </location>
</feature>
<dbReference type="OrthoDB" id="3456672at2"/>
<feature type="domain" description="ER-bound oxygenase mpaB/mpaB'/Rubber oxygenase catalytic" evidence="2">
    <location>
        <begin position="37"/>
        <end position="271"/>
    </location>
</feature>
<feature type="region of interest" description="Disordered" evidence="1">
    <location>
        <begin position="1"/>
        <end position="25"/>
    </location>
</feature>
<proteinExistence type="predicted"/>
<dbReference type="PANTHER" id="PTHR36151:SF3">
    <property type="entry name" value="ER-BOUND OXYGENASE MPAB_MPAB'_RUBBER OXYGENASE CATALYTIC DOMAIN-CONTAINING PROTEIN"/>
    <property type="match status" value="1"/>
</dbReference>
<dbReference type="GO" id="GO:0016491">
    <property type="term" value="F:oxidoreductase activity"/>
    <property type="evidence" value="ECO:0007669"/>
    <property type="project" value="InterPro"/>
</dbReference>
<dbReference type="RefSeq" id="WP_119664352.1">
    <property type="nucleotide sequence ID" value="NZ_QXJK01000002.1"/>
</dbReference>
<gene>
    <name evidence="3" type="ORF">D3M95_02785</name>
</gene>
<evidence type="ECO:0000313" key="3">
    <source>
        <dbReference type="EMBL" id="RIX36220.1"/>
    </source>
</evidence>
<comment type="caution">
    <text evidence="3">The sequence shown here is derived from an EMBL/GenBank/DDBJ whole genome shotgun (WGS) entry which is preliminary data.</text>
</comment>
<keyword evidence="4" id="KW-1185">Reference proteome</keyword>